<dbReference type="InterPro" id="IPR018720">
    <property type="entry name" value="DUF2249"/>
</dbReference>
<feature type="domain" description="DUF2249" evidence="2">
    <location>
        <begin position="31"/>
        <end position="97"/>
    </location>
</feature>
<name>A0A4Q9KP26_PROTD</name>
<dbReference type="OrthoDB" id="8451629at2"/>
<reference evidence="3 4" key="1">
    <citation type="submission" date="2019-01" db="EMBL/GenBank/DDBJ databases">
        <title>Lactibacter flavus gen. nov., sp. nov., a novel bacterium of the family Propionibacteriaceae isolated from raw milk and dairy products.</title>
        <authorList>
            <person name="Huptas C."/>
            <person name="Wenning M."/>
            <person name="Breitenwieser F."/>
            <person name="Doll E."/>
            <person name="Von Neubeck M."/>
            <person name="Busse H.-J."/>
            <person name="Scherer S."/>
        </authorList>
    </citation>
    <scope>NUCLEOTIDE SEQUENCE [LARGE SCALE GENOMIC DNA]</scope>
    <source>
        <strain evidence="3 4">DSM 22130</strain>
    </source>
</reference>
<evidence type="ECO:0000259" key="2">
    <source>
        <dbReference type="Pfam" id="PF10006"/>
    </source>
</evidence>
<protein>
    <submittedName>
        <fullName evidence="3">DUF2249 domain-containing protein</fullName>
    </submittedName>
</protein>
<organism evidence="3 4">
    <name type="scientific">Propioniciclava tarda</name>
    <dbReference type="NCBI Taxonomy" id="433330"/>
    <lineage>
        <taxon>Bacteria</taxon>
        <taxon>Bacillati</taxon>
        <taxon>Actinomycetota</taxon>
        <taxon>Actinomycetes</taxon>
        <taxon>Propionibacteriales</taxon>
        <taxon>Propionibacteriaceae</taxon>
        <taxon>Propioniciclava</taxon>
    </lineage>
</organism>
<proteinExistence type="predicted"/>
<dbReference type="Proteomes" id="UP000291933">
    <property type="component" value="Unassembled WGS sequence"/>
</dbReference>
<dbReference type="Pfam" id="PF10006">
    <property type="entry name" value="DUF2249"/>
    <property type="match status" value="1"/>
</dbReference>
<dbReference type="AlphaFoldDB" id="A0A4Q9KP26"/>
<evidence type="ECO:0000313" key="3">
    <source>
        <dbReference type="EMBL" id="TBT96332.1"/>
    </source>
</evidence>
<gene>
    <name evidence="3" type="ORF">ET996_01325</name>
</gene>
<sequence length="99" mass="10469">MDAAASRPRRTMSDHEHGCNCGEPNADGDVFDVRLVPPVVRPGAIFGAIGSLPVGAELILVAPHDPAGLLGNLKLRTPDLTWTYLSDAPGECRVKLVRG</sequence>
<accession>A0A4Q9KP26</accession>
<feature type="region of interest" description="Disordered" evidence="1">
    <location>
        <begin position="1"/>
        <end position="24"/>
    </location>
</feature>
<keyword evidence="4" id="KW-1185">Reference proteome</keyword>
<evidence type="ECO:0000313" key="4">
    <source>
        <dbReference type="Proteomes" id="UP000291933"/>
    </source>
</evidence>
<comment type="caution">
    <text evidence="3">The sequence shown here is derived from an EMBL/GenBank/DDBJ whole genome shotgun (WGS) entry which is preliminary data.</text>
</comment>
<evidence type="ECO:0000256" key="1">
    <source>
        <dbReference type="SAM" id="MobiDB-lite"/>
    </source>
</evidence>
<dbReference type="EMBL" id="SDMR01000001">
    <property type="protein sequence ID" value="TBT96332.1"/>
    <property type="molecule type" value="Genomic_DNA"/>
</dbReference>